<dbReference type="InterPro" id="IPR000639">
    <property type="entry name" value="Epox_hydrolase-like"/>
</dbReference>
<dbReference type="Pfam" id="PF00561">
    <property type="entry name" value="Abhydrolase_1"/>
    <property type="match status" value="1"/>
</dbReference>
<dbReference type="GO" id="GO:0016787">
    <property type="term" value="F:hydrolase activity"/>
    <property type="evidence" value="ECO:0007669"/>
    <property type="project" value="UniProtKB-KW"/>
</dbReference>
<dbReference type="EMBL" id="BAAAHH010000028">
    <property type="protein sequence ID" value="GAA0962598.1"/>
    <property type="molecule type" value="Genomic_DNA"/>
</dbReference>
<dbReference type="Proteomes" id="UP001500665">
    <property type="component" value="Unassembled WGS sequence"/>
</dbReference>
<organism evidence="2 3">
    <name type="scientific">Actinocorallia libanotica</name>
    <dbReference type="NCBI Taxonomy" id="46162"/>
    <lineage>
        <taxon>Bacteria</taxon>
        <taxon>Bacillati</taxon>
        <taxon>Actinomycetota</taxon>
        <taxon>Actinomycetes</taxon>
        <taxon>Streptosporangiales</taxon>
        <taxon>Thermomonosporaceae</taxon>
        <taxon>Actinocorallia</taxon>
    </lineage>
</organism>
<feature type="domain" description="AB hydrolase-1" evidence="1">
    <location>
        <begin position="34"/>
        <end position="270"/>
    </location>
</feature>
<protein>
    <submittedName>
        <fullName evidence="2">Alpha/beta fold hydrolase</fullName>
    </submittedName>
</protein>
<evidence type="ECO:0000259" key="1">
    <source>
        <dbReference type="Pfam" id="PF00561"/>
    </source>
</evidence>
<dbReference type="Gene3D" id="3.40.50.1820">
    <property type="entry name" value="alpha/beta hydrolase"/>
    <property type="match status" value="1"/>
</dbReference>
<evidence type="ECO:0000313" key="2">
    <source>
        <dbReference type="EMBL" id="GAA0962598.1"/>
    </source>
</evidence>
<dbReference type="RefSeq" id="WP_344244072.1">
    <property type="nucleotide sequence ID" value="NZ_BAAAHH010000028.1"/>
</dbReference>
<dbReference type="PRINTS" id="PR00111">
    <property type="entry name" value="ABHYDROLASE"/>
</dbReference>
<dbReference type="SUPFAM" id="SSF53474">
    <property type="entry name" value="alpha/beta-Hydrolases"/>
    <property type="match status" value="1"/>
</dbReference>
<dbReference type="PRINTS" id="PR00412">
    <property type="entry name" value="EPOXHYDRLASE"/>
</dbReference>
<evidence type="ECO:0000313" key="3">
    <source>
        <dbReference type="Proteomes" id="UP001500665"/>
    </source>
</evidence>
<dbReference type="InterPro" id="IPR000073">
    <property type="entry name" value="AB_hydrolase_1"/>
</dbReference>
<dbReference type="PANTHER" id="PTHR46438">
    <property type="entry name" value="ALPHA/BETA-HYDROLASES SUPERFAMILY PROTEIN"/>
    <property type="match status" value="1"/>
</dbReference>
<dbReference type="PANTHER" id="PTHR46438:SF11">
    <property type="entry name" value="LIPASE-RELATED"/>
    <property type="match status" value="1"/>
</dbReference>
<reference evidence="2 3" key="1">
    <citation type="journal article" date="2019" name="Int. J. Syst. Evol. Microbiol.">
        <title>The Global Catalogue of Microorganisms (GCM) 10K type strain sequencing project: providing services to taxonomists for standard genome sequencing and annotation.</title>
        <authorList>
            <consortium name="The Broad Institute Genomics Platform"/>
            <consortium name="The Broad Institute Genome Sequencing Center for Infectious Disease"/>
            <person name="Wu L."/>
            <person name="Ma J."/>
        </authorList>
    </citation>
    <scope>NUCLEOTIDE SEQUENCE [LARGE SCALE GENOMIC DNA]</scope>
    <source>
        <strain evidence="2 3">JCM 10696</strain>
    </source>
</reference>
<keyword evidence="3" id="KW-1185">Reference proteome</keyword>
<accession>A0ABN1RS53</accession>
<gene>
    <name evidence="2" type="ORF">GCM10009550_56870</name>
</gene>
<proteinExistence type="predicted"/>
<comment type="caution">
    <text evidence="2">The sequence shown here is derived from an EMBL/GenBank/DDBJ whole genome shotgun (WGS) entry which is preliminary data.</text>
</comment>
<keyword evidence="2" id="KW-0378">Hydrolase</keyword>
<name>A0ABN1RS53_9ACTN</name>
<dbReference type="InterPro" id="IPR029058">
    <property type="entry name" value="AB_hydrolase_fold"/>
</dbReference>
<sequence length="286" mass="31221">MPSAGYGYQETSRTATVGGQRIHYNEAGEGPVAILLHGAGPGVSGWANFADNLPVFAGSFRTLIVDQPGFGASETAAYEGDFFSHSAATVVGLMDELGIEKAHIVGNSLGGGVGTRMALDHPGRVDRLALMGPGGMTARLFTPEPTLGHTRLYDFNAAPSREKLAVFMRGMVHDASFVTEEMIDDRFERSQRPGAAEAFERFRTSFLTPEGSRRMQLWREAAAIEHETLLLWGREDLVNPYDGGLFAFSLMPNVSLHVMSRCGHWAQVERAREFNRVVIGFLRDDG</sequence>